<dbReference type="InterPro" id="IPR023631">
    <property type="entry name" value="Amidase_dom"/>
</dbReference>
<dbReference type="Gene3D" id="3.90.1300.10">
    <property type="entry name" value="Amidase signature (AS) domain"/>
    <property type="match status" value="1"/>
</dbReference>
<dbReference type="AlphaFoldDB" id="A0A3M6B3L3"/>
<dbReference type="GO" id="GO:0003824">
    <property type="term" value="F:catalytic activity"/>
    <property type="evidence" value="ECO:0007669"/>
    <property type="project" value="InterPro"/>
</dbReference>
<gene>
    <name evidence="2" type="ORF">ALP13_05002</name>
</gene>
<evidence type="ECO:0000313" key="3">
    <source>
        <dbReference type="Proteomes" id="UP000271631"/>
    </source>
</evidence>
<dbReference type="PANTHER" id="PTHR11895:SF176">
    <property type="entry name" value="AMIDASE AMID-RELATED"/>
    <property type="match status" value="1"/>
</dbReference>
<protein>
    <submittedName>
        <fullName evidence="2">Amidase protein</fullName>
    </submittedName>
</protein>
<dbReference type="SUPFAM" id="SSF75304">
    <property type="entry name" value="Amidase signature (AS) enzymes"/>
    <property type="match status" value="1"/>
</dbReference>
<dbReference type="InterPro" id="IPR020556">
    <property type="entry name" value="Amidase_CS"/>
</dbReference>
<sequence length="161" mass="16295">GVPVAWKDLFDVAGCVTTAGATVRNNLSPALLDAPSVGLLARAGMVSLGKTNLSEFAYSGLGLNPHFGTPINPMSDGSPRIPGGSSSGSAVAVAAGIVPIAMGTDTAGSIRIPAAFNGLVGFRSTSRRYSRDGVFPLALTLDSVGPLTRSVRDALVIDDLL</sequence>
<comment type="caution">
    <text evidence="2">The sequence shown here is derived from an EMBL/GenBank/DDBJ whole genome shotgun (WGS) entry which is preliminary data.</text>
</comment>
<reference evidence="2 3" key="1">
    <citation type="submission" date="2018-08" db="EMBL/GenBank/DDBJ databases">
        <title>Recombination of ecologically and evolutionarily significant loci maintains genetic cohesion in the Pseudomonas syringae species complex.</title>
        <authorList>
            <person name="Dillon M."/>
            <person name="Thakur S."/>
            <person name="Almeida R.N.D."/>
            <person name="Weir B.S."/>
            <person name="Guttman D.S."/>
        </authorList>
    </citation>
    <scope>NUCLEOTIDE SEQUENCE [LARGE SCALE GENOMIC DNA]</scope>
    <source>
        <strain evidence="2 3">ICMP 11281</strain>
    </source>
</reference>
<dbReference type="EMBL" id="RBUQ01000394">
    <property type="protein sequence ID" value="RMV26113.1"/>
    <property type="molecule type" value="Genomic_DNA"/>
</dbReference>
<dbReference type="RefSeq" id="WP_259641775.1">
    <property type="nucleotide sequence ID" value="NZ_RBUQ01000394.1"/>
</dbReference>
<name>A0A3M6B3L3_PSEYM</name>
<accession>A0A3M6B3L3</accession>
<feature type="non-terminal residue" evidence="2">
    <location>
        <position position="161"/>
    </location>
</feature>
<proteinExistence type="predicted"/>
<evidence type="ECO:0000259" key="1">
    <source>
        <dbReference type="Pfam" id="PF01425"/>
    </source>
</evidence>
<dbReference type="InterPro" id="IPR036928">
    <property type="entry name" value="AS_sf"/>
</dbReference>
<dbReference type="Proteomes" id="UP000271631">
    <property type="component" value="Unassembled WGS sequence"/>
</dbReference>
<dbReference type="InterPro" id="IPR000120">
    <property type="entry name" value="Amidase"/>
</dbReference>
<evidence type="ECO:0000313" key="2">
    <source>
        <dbReference type="EMBL" id="RMV26113.1"/>
    </source>
</evidence>
<feature type="domain" description="Amidase" evidence="1">
    <location>
        <begin position="1"/>
        <end position="157"/>
    </location>
</feature>
<organism evidence="2 3">
    <name type="scientific">Pseudomonas syringae pv. maculicola</name>
    <dbReference type="NCBI Taxonomy" id="59511"/>
    <lineage>
        <taxon>Bacteria</taxon>
        <taxon>Pseudomonadati</taxon>
        <taxon>Pseudomonadota</taxon>
        <taxon>Gammaproteobacteria</taxon>
        <taxon>Pseudomonadales</taxon>
        <taxon>Pseudomonadaceae</taxon>
        <taxon>Pseudomonas</taxon>
    </lineage>
</organism>
<feature type="non-terminal residue" evidence="2">
    <location>
        <position position="1"/>
    </location>
</feature>
<dbReference type="Pfam" id="PF01425">
    <property type="entry name" value="Amidase"/>
    <property type="match status" value="1"/>
</dbReference>
<dbReference type="PANTHER" id="PTHR11895">
    <property type="entry name" value="TRANSAMIDASE"/>
    <property type="match status" value="1"/>
</dbReference>
<dbReference type="PROSITE" id="PS00571">
    <property type="entry name" value="AMIDASES"/>
    <property type="match status" value="1"/>
</dbReference>